<dbReference type="InterPro" id="IPR035919">
    <property type="entry name" value="EAL_sf"/>
</dbReference>
<dbReference type="PANTHER" id="PTHR44757:SF10">
    <property type="entry name" value="MEMBRANE PROTEIN"/>
    <property type="match status" value="1"/>
</dbReference>
<dbReference type="HOGENOM" id="CLU_000445_91_2_5"/>
<feature type="transmembrane region" description="Helical" evidence="1">
    <location>
        <begin position="265"/>
        <end position="284"/>
    </location>
</feature>
<evidence type="ECO:0000313" key="7">
    <source>
        <dbReference type="Proteomes" id="UP000000270"/>
    </source>
</evidence>
<keyword evidence="7" id="KW-1185">Reference proteome</keyword>
<dbReference type="InterPro" id="IPR043128">
    <property type="entry name" value="Rev_trsase/Diguanyl_cyclase"/>
</dbReference>
<dbReference type="InterPro" id="IPR007892">
    <property type="entry name" value="CHASE4"/>
</dbReference>
<reference evidence="6 7" key="1">
    <citation type="journal article" date="2007" name="Appl. Environ. Microbiol.">
        <title>Rhizobial factors required for stem nodule maturation and maintenance in Sesbania rostrata-Azorhizobium caulinodans ORS571 symbiosis.</title>
        <authorList>
            <person name="Suzuki S."/>
            <person name="Aono T."/>
            <person name="Lee KB."/>
            <person name="Suzuki T."/>
            <person name="Liu CT."/>
            <person name="Miwa H."/>
            <person name="Wakao S."/>
            <person name="Iki T."/>
            <person name="Oyaizu H."/>
        </authorList>
    </citation>
    <scope>NUCLEOTIDE SEQUENCE [LARGE SCALE GENOMIC DNA]</scope>
    <source>
        <strain evidence="7">ATCC 43989 / DSM 5975 / JCM 20966 / LMG 6465 / NBRC 14845 / NCIMB 13405 / ORS 571</strain>
    </source>
</reference>
<dbReference type="SUPFAM" id="SSF55073">
    <property type="entry name" value="Nucleotide cyclase"/>
    <property type="match status" value="1"/>
</dbReference>
<dbReference type="GO" id="GO:0006355">
    <property type="term" value="P:regulation of DNA-templated transcription"/>
    <property type="evidence" value="ECO:0007669"/>
    <property type="project" value="InterPro"/>
</dbReference>
<dbReference type="PROSITE" id="PS50887">
    <property type="entry name" value="GGDEF"/>
    <property type="match status" value="1"/>
</dbReference>
<dbReference type="SUPFAM" id="SSF55785">
    <property type="entry name" value="PYP-like sensor domain (PAS domain)"/>
    <property type="match status" value="1"/>
</dbReference>
<dbReference type="Gene3D" id="3.30.70.270">
    <property type="match status" value="1"/>
</dbReference>
<accession>A8I028</accession>
<dbReference type="SMART" id="SM00091">
    <property type="entry name" value="PAS"/>
    <property type="match status" value="1"/>
</dbReference>
<dbReference type="SMART" id="SM00267">
    <property type="entry name" value="GGDEF"/>
    <property type="match status" value="1"/>
</dbReference>
<protein>
    <submittedName>
        <fullName evidence="6">Conserved putative membrane protein</fullName>
    </submittedName>
</protein>
<feature type="transmembrane region" description="Helical" evidence="1">
    <location>
        <begin position="31"/>
        <end position="55"/>
    </location>
</feature>
<evidence type="ECO:0000259" key="4">
    <source>
        <dbReference type="PROSITE" id="PS50883"/>
    </source>
</evidence>
<reference evidence="6 7" key="3">
    <citation type="journal article" date="2008" name="BMC Genomics">
        <title>The genome of the versatile nitrogen fixer Azorhizobium caulinodans ORS571.</title>
        <authorList>
            <person name="Lee KB."/>
            <person name="Backer P.D."/>
            <person name="Aono T."/>
            <person name="Liu CT."/>
            <person name="Suzuki S."/>
            <person name="Suzuki T."/>
            <person name="Kaneko T."/>
            <person name="Yamada M."/>
            <person name="Tabata S."/>
            <person name="Kupfer D.M."/>
            <person name="Najar F.Z."/>
            <person name="Wiley G.B."/>
            <person name="Roe B."/>
            <person name="Binnewies T.T."/>
            <person name="Ussery D.W."/>
            <person name="D'Haeze W."/>
            <person name="Herder J.D."/>
            <person name="Gevers D."/>
            <person name="Vereecke D."/>
            <person name="Holsters M."/>
            <person name="Oyaizu H."/>
        </authorList>
    </citation>
    <scope>NUCLEOTIDE SEQUENCE [LARGE SCALE GENOMIC DNA]</scope>
    <source>
        <strain evidence="7">ATCC 43989 / DSM 5975 / JCM 20966 / LMG 6465 / NBRC 14845 / NCIMB 13405 / ORS 571</strain>
    </source>
</reference>
<reference evidence="7" key="2">
    <citation type="submission" date="2007-04" db="EMBL/GenBank/DDBJ databases">
        <title>Complete genome sequence of the nitrogen-fixing bacterium Azorhizobium caulinodans ORS571.</title>
        <authorList>
            <person name="Lee K.B."/>
            <person name="Backer P.D."/>
            <person name="Aono T."/>
            <person name="Liu C.T."/>
            <person name="Suzuki S."/>
            <person name="Suzuki T."/>
            <person name="Kaneko T."/>
            <person name="Yamada M."/>
            <person name="Tabata S."/>
            <person name="Kupfer D.M."/>
            <person name="Najar F.Z."/>
            <person name="Wiley G.B."/>
            <person name="Roe B."/>
            <person name="Binnewies T."/>
            <person name="Ussery D."/>
            <person name="Vereecke D."/>
            <person name="Gevers D."/>
            <person name="Holsters M."/>
            <person name="Oyaizu H."/>
        </authorList>
    </citation>
    <scope>NUCLEOTIDE SEQUENCE [LARGE SCALE GENOMIC DNA]</scope>
    <source>
        <strain evidence="7">ATCC 43989 / DSM 5975 / JCM 20966 / LMG 6465 / NBRC 14845 / NCIMB 13405 / ORS 571</strain>
    </source>
</reference>
<dbReference type="Pfam" id="PF00563">
    <property type="entry name" value="EAL"/>
    <property type="match status" value="1"/>
</dbReference>
<evidence type="ECO:0000313" key="6">
    <source>
        <dbReference type="EMBL" id="BAF90656.1"/>
    </source>
</evidence>
<dbReference type="KEGG" id="azc:AZC_4658"/>
<dbReference type="CDD" id="cd01948">
    <property type="entry name" value="EAL"/>
    <property type="match status" value="1"/>
</dbReference>
<dbReference type="NCBIfam" id="TIGR00254">
    <property type="entry name" value="GGDEF"/>
    <property type="match status" value="1"/>
</dbReference>
<dbReference type="InterPro" id="IPR001633">
    <property type="entry name" value="EAL_dom"/>
</dbReference>
<reference evidence="6 7" key="6">
    <citation type="journal article" date="2011" name="Appl. Environ. Microbiol.">
        <title>Involvement of the azorhizobial chromosome partition gene (parA) in the onset of bacteroid differentiation during Sesbania rostrata stem nodule development.</title>
        <authorList>
            <person name="Liu CT."/>
            <person name="Lee KB."/>
            <person name="Wang YS."/>
            <person name="Peng MH."/>
            <person name="Lee KT."/>
            <person name="Suzuki S."/>
            <person name="Suzuki T."/>
            <person name="Oyaizu H."/>
        </authorList>
    </citation>
    <scope>NUCLEOTIDE SEQUENCE [LARGE SCALE GENOMIC DNA]</scope>
    <source>
        <strain evidence="7">ATCC 43989 / DSM 5975 / JCM 20966 / LMG 6465 / NBRC 14845 / NCIMB 13405 / ORS 571</strain>
    </source>
</reference>
<dbReference type="Pfam" id="PF05228">
    <property type="entry name" value="CHASE4"/>
    <property type="match status" value="1"/>
</dbReference>
<dbReference type="InterPro" id="IPR029787">
    <property type="entry name" value="Nucleotide_cyclase"/>
</dbReference>
<dbReference type="CDD" id="cd01949">
    <property type="entry name" value="GGDEF"/>
    <property type="match status" value="1"/>
</dbReference>
<feature type="domain" description="PAS" evidence="2">
    <location>
        <begin position="311"/>
        <end position="363"/>
    </location>
</feature>
<feature type="domain" description="GGDEF" evidence="5">
    <location>
        <begin position="466"/>
        <end position="600"/>
    </location>
</feature>
<dbReference type="InterPro" id="IPR035965">
    <property type="entry name" value="PAS-like_dom_sf"/>
</dbReference>
<reference evidence="6 7" key="5">
    <citation type="journal article" date="2010" name="Appl. Environ. Microbiol.">
        <title>phrR-like gene praR of Azorhizobium caulinodans ORS571 is essential for symbiosis with Sesbania rostrata and is involved in expression of reb genes.</title>
        <authorList>
            <person name="Akiba N."/>
            <person name="Aono T."/>
            <person name="Toyazaki H."/>
            <person name="Sato S."/>
            <person name="Oyaizu H."/>
        </authorList>
    </citation>
    <scope>NUCLEOTIDE SEQUENCE [LARGE SCALE GENOMIC DNA]</scope>
    <source>
        <strain evidence="7">ATCC 43989 / DSM 5975 / JCM 20966 / LMG 6465 / NBRC 14845 / NCIMB 13405 / ORS 571</strain>
    </source>
</reference>
<dbReference type="InterPro" id="IPR013767">
    <property type="entry name" value="PAS_fold"/>
</dbReference>
<dbReference type="PROSITE" id="PS50112">
    <property type="entry name" value="PAS"/>
    <property type="match status" value="1"/>
</dbReference>
<dbReference type="eggNOG" id="COG5001">
    <property type="taxonomic scope" value="Bacteria"/>
</dbReference>
<dbReference type="SUPFAM" id="SSF141868">
    <property type="entry name" value="EAL domain-like"/>
    <property type="match status" value="1"/>
</dbReference>
<reference evidence="6 7" key="4">
    <citation type="journal article" date="2009" name="Appl. Environ. Microbiol.">
        <title>Comparative genome-wide transcriptional profiling of Azorhizobium caulinodans ORS571 grown under free-living and symbiotic conditions.</title>
        <authorList>
            <person name="Tsukada S."/>
            <person name="Aono T."/>
            <person name="Akiba N."/>
            <person name="Lee KB."/>
            <person name="Liu CT."/>
            <person name="Toyazaki H."/>
            <person name="Oyaizu H."/>
        </authorList>
    </citation>
    <scope>NUCLEOTIDE SEQUENCE [LARGE SCALE GENOMIC DNA]</scope>
    <source>
        <strain evidence="7">ATCC 43989 / DSM 5975 / JCM 20966 / LMG 6465 / NBRC 14845 / NCIMB 13405 / ORS 571</strain>
    </source>
</reference>
<proteinExistence type="predicted"/>
<keyword evidence="1" id="KW-1133">Transmembrane helix</keyword>
<dbReference type="InterPro" id="IPR052155">
    <property type="entry name" value="Biofilm_reg_signaling"/>
</dbReference>
<dbReference type="Pfam" id="PF00989">
    <property type="entry name" value="PAS"/>
    <property type="match status" value="1"/>
</dbReference>
<evidence type="ECO:0000259" key="5">
    <source>
        <dbReference type="PROSITE" id="PS50887"/>
    </source>
</evidence>
<name>A8I028_AZOC5</name>
<dbReference type="InterPro" id="IPR001610">
    <property type="entry name" value="PAC"/>
</dbReference>
<sequence length="861" mass="93898">MRTWREGSEAFMLRSWIKSRDAAGTHVFARWTLSAIAILVTATYCVSAALLFHVARQEDIRSERRTELQLRANIAVEEEQLMRALASLLANGILYHNLHPTLNLEWAYERGVLGPRLHHLLGMDWVYVISAQNSVVYELRQGRLQDPDDGSHLPTGLDALLADARRTGVHGLFWIGGRPALVGAQPITPPPNAADPTPAGPTSILVFGRLLENEVLSRIARRTDLPDLRLGAGGGAKLELASRAGDPVVLSWTSPAPGATVTRAVMPWLLACGGTLVLFTWLILARASASARQMEAASRVMQESRAALQLSEARFRDVAEAATDWIWETDAALRITYLSERYEALTGRSGAELMGQPLDTVLHSIEGPLESWTARAAERRVTPLSCRYLASDGTLRLCRVAAKAVRDADGHLIGFRGTASDITAEVEAHRKMEHLALYDPLTSLPNRTLFMEFLSGALSSIGDSQRLVAALRIGLANTRQITESYGLAAGDAVLAECALRLKQVITDSDLVARLGAEDFALVATAPGNVLAVKDLCARVQAALNAPIRLPEGDLIDLSCAIGVALAPNDCMEGELLLRSAEFALQHAQGEEPPGIAFFSADMTEQVQAKRTLEHDLRRTVGSEDFVVLYQPRFSAATQEPVAVEALVRWLHPGFGLLSPDRFIPLAEASGLIVPLGEWVLRRACATIAKWPDLVVSVNVSPVQFRQGEQLLETVRAALKDSGLPPERLELEITENVLLENTEKALDVLVGIKTLGVRLAMDDFGTGYSSLNYLRNFPFDRIKIDRRFVGDLEQSRDAQGIVEAIIGLGRALNLQVTAEGVETAGQFAWLRKAGCEELQGFHFARPMSEADLIALKPRTRAG</sequence>
<evidence type="ECO:0000256" key="1">
    <source>
        <dbReference type="SAM" id="Phobius"/>
    </source>
</evidence>
<keyword evidence="1" id="KW-0472">Membrane</keyword>
<dbReference type="SMART" id="SM00086">
    <property type="entry name" value="PAC"/>
    <property type="match status" value="1"/>
</dbReference>
<dbReference type="PROSITE" id="PS50883">
    <property type="entry name" value="EAL"/>
    <property type="match status" value="1"/>
</dbReference>
<dbReference type="Pfam" id="PF00990">
    <property type="entry name" value="GGDEF"/>
    <property type="match status" value="1"/>
</dbReference>
<dbReference type="InterPro" id="IPR000700">
    <property type="entry name" value="PAS-assoc_C"/>
</dbReference>
<dbReference type="AlphaFoldDB" id="A8I028"/>
<dbReference type="Gene3D" id="3.30.450.20">
    <property type="entry name" value="PAS domain"/>
    <property type="match status" value="1"/>
</dbReference>
<dbReference type="EMBL" id="AP009384">
    <property type="protein sequence ID" value="BAF90656.1"/>
    <property type="molecule type" value="Genomic_DNA"/>
</dbReference>
<dbReference type="PROSITE" id="PS50113">
    <property type="entry name" value="PAC"/>
    <property type="match status" value="1"/>
</dbReference>
<gene>
    <name evidence="6" type="ordered locus">AZC_4658</name>
</gene>
<dbReference type="InterPro" id="IPR000160">
    <property type="entry name" value="GGDEF_dom"/>
</dbReference>
<organism evidence="6 7">
    <name type="scientific">Azorhizobium caulinodans (strain ATCC 43989 / DSM 5975 / JCM 20966 / LMG 6465 / NBRC 14845 / NCIMB 13405 / ORS 571)</name>
    <dbReference type="NCBI Taxonomy" id="438753"/>
    <lineage>
        <taxon>Bacteria</taxon>
        <taxon>Pseudomonadati</taxon>
        <taxon>Pseudomonadota</taxon>
        <taxon>Alphaproteobacteria</taxon>
        <taxon>Hyphomicrobiales</taxon>
        <taxon>Xanthobacteraceae</taxon>
        <taxon>Azorhizobium</taxon>
    </lineage>
</organism>
<dbReference type="STRING" id="438753.AZC_4658"/>
<feature type="domain" description="PAC" evidence="3">
    <location>
        <begin position="382"/>
        <end position="434"/>
    </location>
</feature>
<dbReference type="InterPro" id="IPR000014">
    <property type="entry name" value="PAS"/>
</dbReference>
<dbReference type="Gene3D" id="3.20.20.450">
    <property type="entry name" value="EAL domain"/>
    <property type="match status" value="1"/>
</dbReference>
<dbReference type="SMART" id="SM00052">
    <property type="entry name" value="EAL"/>
    <property type="match status" value="1"/>
</dbReference>
<keyword evidence="1" id="KW-0812">Transmembrane</keyword>
<dbReference type="Proteomes" id="UP000000270">
    <property type="component" value="Chromosome"/>
</dbReference>
<evidence type="ECO:0000259" key="3">
    <source>
        <dbReference type="PROSITE" id="PS50113"/>
    </source>
</evidence>
<evidence type="ECO:0000259" key="2">
    <source>
        <dbReference type="PROSITE" id="PS50112"/>
    </source>
</evidence>
<dbReference type="PANTHER" id="PTHR44757">
    <property type="entry name" value="DIGUANYLATE CYCLASE DGCP"/>
    <property type="match status" value="1"/>
</dbReference>
<feature type="domain" description="EAL" evidence="4">
    <location>
        <begin position="609"/>
        <end position="859"/>
    </location>
</feature>
<dbReference type="CDD" id="cd00130">
    <property type="entry name" value="PAS"/>
    <property type="match status" value="1"/>
</dbReference>
<dbReference type="NCBIfam" id="TIGR00229">
    <property type="entry name" value="sensory_box"/>
    <property type="match status" value="1"/>
</dbReference>